<reference evidence="3" key="2">
    <citation type="journal article" date="2017" name="Nat. Plants">
        <title>The Aegilops tauschii genome reveals multiple impacts of transposons.</title>
        <authorList>
            <person name="Zhao G."/>
            <person name="Zou C."/>
            <person name="Li K."/>
            <person name="Wang K."/>
            <person name="Li T."/>
            <person name="Gao L."/>
            <person name="Zhang X."/>
            <person name="Wang H."/>
            <person name="Yang Z."/>
            <person name="Liu X."/>
            <person name="Jiang W."/>
            <person name="Mao L."/>
            <person name="Kong X."/>
            <person name="Jiao Y."/>
            <person name="Jia J."/>
        </authorList>
    </citation>
    <scope>NUCLEOTIDE SEQUENCE [LARGE SCALE GENOMIC DNA]</scope>
    <source>
        <strain evidence="3">cv. AL8/78</strain>
    </source>
</reference>
<reference evidence="2" key="4">
    <citation type="submission" date="2019-03" db="UniProtKB">
        <authorList>
            <consortium name="EnsemblPlants"/>
        </authorList>
    </citation>
    <scope>IDENTIFICATION</scope>
</reference>
<keyword evidence="3" id="KW-1185">Reference proteome</keyword>
<reference evidence="3" key="1">
    <citation type="journal article" date="2014" name="Science">
        <title>Ancient hybridizations among the ancestral genomes of bread wheat.</title>
        <authorList>
            <consortium name="International Wheat Genome Sequencing Consortium,"/>
            <person name="Marcussen T."/>
            <person name="Sandve S.R."/>
            <person name="Heier L."/>
            <person name="Spannagl M."/>
            <person name="Pfeifer M."/>
            <person name="Jakobsen K.S."/>
            <person name="Wulff B.B."/>
            <person name="Steuernagel B."/>
            <person name="Mayer K.F."/>
            <person name="Olsen O.A."/>
        </authorList>
    </citation>
    <scope>NUCLEOTIDE SEQUENCE [LARGE SCALE GENOMIC DNA]</scope>
    <source>
        <strain evidence="3">cv. AL8/78</strain>
    </source>
</reference>
<organism evidence="2 3">
    <name type="scientific">Aegilops tauschii subsp. strangulata</name>
    <name type="common">Goatgrass</name>
    <dbReference type="NCBI Taxonomy" id="200361"/>
    <lineage>
        <taxon>Eukaryota</taxon>
        <taxon>Viridiplantae</taxon>
        <taxon>Streptophyta</taxon>
        <taxon>Embryophyta</taxon>
        <taxon>Tracheophyta</taxon>
        <taxon>Spermatophyta</taxon>
        <taxon>Magnoliopsida</taxon>
        <taxon>Liliopsida</taxon>
        <taxon>Poales</taxon>
        <taxon>Poaceae</taxon>
        <taxon>BOP clade</taxon>
        <taxon>Pooideae</taxon>
        <taxon>Triticodae</taxon>
        <taxon>Triticeae</taxon>
        <taxon>Triticinae</taxon>
        <taxon>Aegilops</taxon>
    </lineage>
</organism>
<dbReference type="GO" id="GO:0006623">
    <property type="term" value="P:protein targeting to vacuole"/>
    <property type="evidence" value="ECO:0007669"/>
    <property type="project" value="UniProtKB-UniRule"/>
</dbReference>
<sequence length="45" mass="5343">MMFQDDGSTSWQKRKKHFFILINSGMPIYSRYGDEHMLARFSATL</sequence>
<dbReference type="Gramene" id="AET7Gv20340600.1">
    <property type="protein sequence ID" value="AET7Gv20340600.1"/>
    <property type="gene ID" value="AET7Gv20340600"/>
</dbReference>
<protein>
    <recommendedName>
        <fullName evidence="1">Vacuolar fusion protein MON1 homolog</fullName>
    </recommendedName>
</protein>
<accession>A0A453QVN6</accession>
<comment type="function">
    <text evidence="1">Plays an important role in membrane trafficking through the secretory apparatus.</text>
</comment>
<proteinExistence type="inferred from homology"/>
<dbReference type="PANTHER" id="PTHR13027:SF7">
    <property type="entry name" value="VACUOLAR FUSION PROTEIN MON1 HOMOLOG"/>
    <property type="match status" value="1"/>
</dbReference>
<dbReference type="AlphaFoldDB" id="A0A453QVN6"/>
<evidence type="ECO:0000313" key="2">
    <source>
        <dbReference type="EnsemblPlants" id="AET7Gv20340600.1"/>
    </source>
</evidence>
<dbReference type="Proteomes" id="UP000015105">
    <property type="component" value="Chromosome 7D"/>
</dbReference>
<dbReference type="STRING" id="200361.A0A453QVN6"/>
<dbReference type="EnsemblPlants" id="AET7Gv20340600.1">
    <property type="protein sequence ID" value="AET7Gv20340600.1"/>
    <property type="gene ID" value="AET7Gv20340600"/>
</dbReference>
<reference evidence="2" key="5">
    <citation type="journal article" date="2021" name="G3 (Bethesda)">
        <title>Aegilops tauschii genome assembly Aet v5.0 features greater sequence contiguity and improved annotation.</title>
        <authorList>
            <person name="Wang L."/>
            <person name="Zhu T."/>
            <person name="Rodriguez J.C."/>
            <person name="Deal K.R."/>
            <person name="Dubcovsky J."/>
            <person name="McGuire P.E."/>
            <person name="Lux T."/>
            <person name="Spannagl M."/>
            <person name="Mayer K.F.X."/>
            <person name="Baldrich P."/>
            <person name="Meyers B.C."/>
            <person name="Huo N."/>
            <person name="Gu Y.Q."/>
            <person name="Zhou H."/>
            <person name="Devos K.M."/>
            <person name="Bennetzen J.L."/>
            <person name="Unver T."/>
            <person name="Budak H."/>
            <person name="Gulick P.J."/>
            <person name="Galiba G."/>
            <person name="Kalapos B."/>
            <person name="Nelson D.R."/>
            <person name="Li P."/>
            <person name="You F.M."/>
            <person name="Luo M.C."/>
            <person name="Dvorak J."/>
        </authorList>
    </citation>
    <scope>NUCLEOTIDE SEQUENCE [LARGE SCALE GENOMIC DNA]</scope>
    <source>
        <strain evidence="2">cv. AL8/78</strain>
    </source>
</reference>
<name>A0A453QVN6_AEGTS</name>
<reference evidence="2" key="3">
    <citation type="journal article" date="2017" name="Nature">
        <title>Genome sequence of the progenitor of the wheat D genome Aegilops tauschii.</title>
        <authorList>
            <person name="Luo M.C."/>
            <person name="Gu Y.Q."/>
            <person name="Puiu D."/>
            <person name="Wang H."/>
            <person name="Twardziok S.O."/>
            <person name="Deal K.R."/>
            <person name="Huo N."/>
            <person name="Zhu T."/>
            <person name="Wang L."/>
            <person name="Wang Y."/>
            <person name="McGuire P.E."/>
            <person name="Liu S."/>
            <person name="Long H."/>
            <person name="Ramasamy R.K."/>
            <person name="Rodriguez J.C."/>
            <person name="Van S.L."/>
            <person name="Yuan L."/>
            <person name="Wang Z."/>
            <person name="Xia Z."/>
            <person name="Xiao L."/>
            <person name="Anderson O.D."/>
            <person name="Ouyang S."/>
            <person name="Liang Y."/>
            <person name="Zimin A.V."/>
            <person name="Pertea G."/>
            <person name="Qi P."/>
            <person name="Bennetzen J.L."/>
            <person name="Dai X."/>
            <person name="Dawson M.W."/>
            <person name="Muller H.G."/>
            <person name="Kugler K."/>
            <person name="Rivarola-Duarte L."/>
            <person name="Spannagl M."/>
            <person name="Mayer K.F.X."/>
            <person name="Lu F.H."/>
            <person name="Bevan M.W."/>
            <person name="Leroy P."/>
            <person name="Li P."/>
            <person name="You F.M."/>
            <person name="Sun Q."/>
            <person name="Liu Z."/>
            <person name="Lyons E."/>
            <person name="Wicker T."/>
            <person name="Salzberg S.L."/>
            <person name="Devos K.M."/>
            <person name="Dvorak J."/>
        </authorList>
    </citation>
    <scope>NUCLEOTIDE SEQUENCE [LARGE SCALE GENOMIC DNA]</scope>
    <source>
        <strain evidence="2">cv. AL8/78</strain>
    </source>
</reference>
<evidence type="ECO:0000256" key="1">
    <source>
        <dbReference type="RuleBase" id="RU367048"/>
    </source>
</evidence>
<comment type="similarity">
    <text evidence="1">Belongs to the MON1/SAND family.</text>
</comment>
<dbReference type="PANTHER" id="PTHR13027">
    <property type="entry name" value="SAND PROTEIN-RELATED"/>
    <property type="match status" value="1"/>
</dbReference>
<dbReference type="InterPro" id="IPR004353">
    <property type="entry name" value="Mon1"/>
</dbReference>
<evidence type="ECO:0000313" key="3">
    <source>
        <dbReference type="Proteomes" id="UP000015105"/>
    </source>
</evidence>